<evidence type="ECO:0000313" key="3">
    <source>
        <dbReference type="Proteomes" id="UP000178684"/>
    </source>
</evidence>
<keyword evidence="1" id="KW-0472">Membrane</keyword>
<keyword evidence="1" id="KW-0812">Transmembrane</keyword>
<dbReference type="EMBL" id="MFIE01000007">
    <property type="protein sequence ID" value="OGF83063.1"/>
    <property type="molecule type" value="Genomic_DNA"/>
</dbReference>
<protein>
    <submittedName>
        <fullName evidence="2">Uncharacterized protein</fullName>
    </submittedName>
</protein>
<accession>A0A1F5X5A6</accession>
<sequence>MDFLSNKFFIYSLVIGLILLGGFYVWFDLKYSANVPQMANNTASTTEENGNGAEISLIPNRPVPDLPWPVEIHAEVSEEAKKMLLENIEILTMSLRKDPQQYSYWMDLALFRKQAGDFNGARIAWEYASEMRPDDFIPRHNLGDLYTYDIVNLTKAEEYYKEAIKRQPTEIMVYQKLYEMYRFKMKNDAKARAILEEGIAKNPQDSLRLEVILDDWINGR</sequence>
<dbReference type="Proteomes" id="UP000178684">
    <property type="component" value="Unassembled WGS sequence"/>
</dbReference>
<dbReference type="SUPFAM" id="SSF48452">
    <property type="entry name" value="TPR-like"/>
    <property type="match status" value="1"/>
</dbReference>
<dbReference type="InterPro" id="IPR011990">
    <property type="entry name" value="TPR-like_helical_dom_sf"/>
</dbReference>
<keyword evidence="1" id="KW-1133">Transmembrane helix</keyword>
<proteinExistence type="predicted"/>
<organism evidence="2 3">
    <name type="scientific">Candidatus Giovannonibacteria bacterium RIFCSPLOWO2_01_FULL_46_13</name>
    <dbReference type="NCBI Taxonomy" id="1798352"/>
    <lineage>
        <taxon>Bacteria</taxon>
        <taxon>Candidatus Giovannoniibacteriota</taxon>
    </lineage>
</organism>
<comment type="caution">
    <text evidence="2">The sequence shown here is derived from an EMBL/GenBank/DDBJ whole genome shotgun (WGS) entry which is preliminary data.</text>
</comment>
<evidence type="ECO:0000313" key="2">
    <source>
        <dbReference type="EMBL" id="OGF83063.1"/>
    </source>
</evidence>
<dbReference type="Gene3D" id="1.25.40.10">
    <property type="entry name" value="Tetratricopeptide repeat domain"/>
    <property type="match status" value="1"/>
</dbReference>
<evidence type="ECO:0000256" key="1">
    <source>
        <dbReference type="SAM" id="Phobius"/>
    </source>
</evidence>
<reference evidence="2 3" key="1">
    <citation type="journal article" date="2016" name="Nat. Commun.">
        <title>Thousands of microbial genomes shed light on interconnected biogeochemical processes in an aquifer system.</title>
        <authorList>
            <person name="Anantharaman K."/>
            <person name="Brown C.T."/>
            <person name="Hug L.A."/>
            <person name="Sharon I."/>
            <person name="Castelle C.J."/>
            <person name="Probst A.J."/>
            <person name="Thomas B.C."/>
            <person name="Singh A."/>
            <person name="Wilkins M.J."/>
            <person name="Karaoz U."/>
            <person name="Brodie E.L."/>
            <person name="Williams K.H."/>
            <person name="Hubbard S.S."/>
            <person name="Banfield J.F."/>
        </authorList>
    </citation>
    <scope>NUCLEOTIDE SEQUENCE [LARGE SCALE GENOMIC DNA]</scope>
</reference>
<dbReference type="AlphaFoldDB" id="A0A1F5X5A6"/>
<feature type="transmembrane region" description="Helical" evidence="1">
    <location>
        <begin position="9"/>
        <end position="27"/>
    </location>
</feature>
<gene>
    <name evidence="2" type="ORF">A3B18_02635</name>
</gene>
<name>A0A1F5X5A6_9BACT</name>